<comment type="caution">
    <text evidence="2">The sequence shown here is derived from an EMBL/GenBank/DDBJ whole genome shotgun (WGS) entry which is preliminary data.</text>
</comment>
<proteinExistence type="predicted"/>
<accession>V5I2B0</accession>
<name>V5I2B0_BYSSN</name>
<organism evidence="2 3">
    <name type="scientific">Byssochlamys spectabilis (strain No. 5 / NBRC 109023)</name>
    <name type="common">Paecilomyces variotii</name>
    <dbReference type="NCBI Taxonomy" id="1356009"/>
    <lineage>
        <taxon>Eukaryota</taxon>
        <taxon>Fungi</taxon>
        <taxon>Dikarya</taxon>
        <taxon>Ascomycota</taxon>
        <taxon>Pezizomycotina</taxon>
        <taxon>Eurotiomycetes</taxon>
        <taxon>Eurotiomycetidae</taxon>
        <taxon>Eurotiales</taxon>
        <taxon>Thermoascaceae</taxon>
        <taxon>Paecilomyces</taxon>
    </lineage>
</organism>
<dbReference type="AlphaFoldDB" id="V5I2B0"/>
<evidence type="ECO:0000256" key="1">
    <source>
        <dbReference type="ARBA" id="ARBA00023270"/>
    </source>
</evidence>
<gene>
    <name evidence="2" type="ORF">PVAR5_5668</name>
</gene>
<dbReference type="HOGENOM" id="CLU_047470_1_1_1"/>
<dbReference type="GO" id="GO:0005975">
    <property type="term" value="P:carbohydrate metabolic process"/>
    <property type="evidence" value="ECO:0007669"/>
    <property type="project" value="InterPro"/>
</dbReference>
<dbReference type="InParanoid" id="V5I2B0"/>
<dbReference type="GO" id="GO:0009052">
    <property type="term" value="P:pentose-phosphate shunt, non-oxidative branch"/>
    <property type="evidence" value="ECO:0007669"/>
    <property type="project" value="TreeGrafter"/>
</dbReference>
<evidence type="ECO:0008006" key="4">
    <source>
        <dbReference type="Google" id="ProtNLM"/>
    </source>
</evidence>
<evidence type="ECO:0000313" key="2">
    <source>
        <dbReference type="EMBL" id="GAD97000.1"/>
    </source>
</evidence>
<dbReference type="Gene3D" id="3.20.20.70">
    <property type="entry name" value="Aldolase class I"/>
    <property type="match status" value="1"/>
</dbReference>
<dbReference type="Proteomes" id="UP000018001">
    <property type="component" value="Unassembled WGS sequence"/>
</dbReference>
<dbReference type="InterPro" id="IPR001585">
    <property type="entry name" value="TAL/FSA"/>
</dbReference>
<dbReference type="PANTHER" id="PTHR10683:SF39">
    <property type="entry name" value="TRANSALDOLASE"/>
    <property type="match status" value="1"/>
</dbReference>
<dbReference type="PANTHER" id="PTHR10683">
    <property type="entry name" value="TRANSALDOLASE"/>
    <property type="match status" value="1"/>
</dbReference>
<dbReference type="OrthoDB" id="1711136at2759"/>
<dbReference type="Pfam" id="PF00923">
    <property type="entry name" value="TAL_FSA"/>
    <property type="match status" value="1"/>
</dbReference>
<protein>
    <recommendedName>
        <fullName evidence="4">Transaldolase</fullName>
    </recommendedName>
</protein>
<dbReference type="InterPro" id="IPR013785">
    <property type="entry name" value="Aldolase_TIM"/>
</dbReference>
<sequence length="361" mass="40093">MPTRSLLERLESLCNVDVDDVNLDVIKSLPFTAHNQTSNQFIIADELLKPEHEEFLEDIVQKYGKEGWERVSNVASTRLCARNVPYLSGRVLLQSSPRHVNDPEAIIENCHAIAQAFEEAGVPRDRFAIKIPFSGAGAYASRQLNAEGIRTLATAVFSLEQAIAASQANCLFISPYYNEIAAHLNPSLRPDVQDPALEHPMSARIIHILETYARAYKDTGKEQPIMVIASHFNNAEILAMAEIGCQHITIRSHNLKELMETPDVLPPVAATKPKHPYAELATPERLKVLSTLDPLSGSNWDGNRASMETDYMSDGGAKLDQYIKQDALVSKRLQDAIDLFLDAENKIKVAIEKKISEKGLN</sequence>
<dbReference type="eggNOG" id="KOG2772">
    <property type="taxonomic scope" value="Eukaryota"/>
</dbReference>
<keyword evidence="3" id="KW-1185">Reference proteome</keyword>
<dbReference type="EMBL" id="BAUL01000182">
    <property type="protein sequence ID" value="GAD97000.1"/>
    <property type="molecule type" value="Genomic_DNA"/>
</dbReference>
<dbReference type="SUPFAM" id="SSF51569">
    <property type="entry name" value="Aldolase"/>
    <property type="match status" value="1"/>
</dbReference>
<keyword evidence="1" id="KW-0704">Schiff base</keyword>
<evidence type="ECO:0000313" key="3">
    <source>
        <dbReference type="Proteomes" id="UP000018001"/>
    </source>
</evidence>
<dbReference type="GO" id="GO:0004801">
    <property type="term" value="F:transaldolase activity"/>
    <property type="evidence" value="ECO:0007669"/>
    <property type="project" value="TreeGrafter"/>
</dbReference>
<reference evidence="3" key="1">
    <citation type="journal article" date="2014" name="Genome Announc.">
        <title>Draft genome sequence of the formaldehyde-resistant fungus Byssochlamys spectabilis No. 5 (anamorph Paecilomyces variotii No. 5) (NBRC109023).</title>
        <authorList>
            <person name="Oka T."/>
            <person name="Ekino K."/>
            <person name="Fukuda K."/>
            <person name="Nomura Y."/>
        </authorList>
    </citation>
    <scope>NUCLEOTIDE SEQUENCE [LARGE SCALE GENOMIC DNA]</scope>
    <source>
        <strain evidence="3">No. 5 / NBRC 109023</strain>
    </source>
</reference>